<protein>
    <submittedName>
        <fullName evidence="2">Uncharacterized protein</fullName>
    </submittedName>
</protein>
<reference evidence="2 3" key="1">
    <citation type="journal article" date="2015" name="Genome Biol.">
        <title>Comparative genomics of Steinernema reveals deeply conserved gene regulatory networks.</title>
        <authorList>
            <person name="Dillman A.R."/>
            <person name="Macchietto M."/>
            <person name="Porter C.F."/>
            <person name="Rogers A."/>
            <person name="Williams B."/>
            <person name="Antoshechkin I."/>
            <person name="Lee M.M."/>
            <person name="Goodwin Z."/>
            <person name="Lu X."/>
            <person name="Lewis E.E."/>
            <person name="Goodrich-Blair H."/>
            <person name="Stock S.P."/>
            <person name="Adams B.J."/>
            <person name="Sternberg P.W."/>
            <person name="Mortazavi A."/>
        </authorList>
    </citation>
    <scope>NUCLEOTIDE SEQUENCE [LARGE SCALE GENOMIC DNA]</scope>
    <source>
        <strain evidence="2 3">ALL</strain>
    </source>
</reference>
<evidence type="ECO:0000313" key="3">
    <source>
        <dbReference type="Proteomes" id="UP000298663"/>
    </source>
</evidence>
<evidence type="ECO:0000256" key="1">
    <source>
        <dbReference type="SAM" id="MobiDB-lite"/>
    </source>
</evidence>
<organism evidence="2 3">
    <name type="scientific">Steinernema carpocapsae</name>
    <name type="common">Entomopathogenic nematode</name>
    <dbReference type="NCBI Taxonomy" id="34508"/>
    <lineage>
        <taxon>Eukaryota</taxon>
        <taxon>Metazoa</taxon>
        <taxon>Ecdysozoa</taxon>
        <taxon>Nematoda</taxon>
        <taxon>Chromadorea</taxon>
        <taxon>Rhabditida</taxon>
        <taxon>Tylenchina</taxon>
        <taxon>Panagrolaimomorpha</taxon>
        <taxon>Strongyloidoidea</taxon>
        <taxon>Steinernematidae</taxon>
        <taxon>Steinernema</taxon>
    </lineage>
</organism>
<dbReference type="EMBL" id="AZBU02000003">
    <property type="protein sequence ID" value="TKR89429.1"/>
    <property type="molecule type" value="Genomic_DNA"/>
</dbReference>
<gene>
    <name evidence="2" type="ORF">L596_013534</name>
</gene>
<proteinExistence type="predicted"/>
<feature type="region of interest" description="Disordered" evidence="1">
    <location>
        <begin position="1"/>
        <end position="89"/>
    </location>
</feature>
<feature type="compositionally biased region" description="Polar residues" evidence="1">
    <location>
        <begin position="49"/>
        <end position="58"/>
    </location>
</feature>
<feature type="compositionally biased region" description="Basic and acidic residues" evidence="1">
    <location>
        <begin position="59"/>
        <end position="68"/>
    </location>
</feature>
<comment type="caution">
    <text evidence="2">The sequence shown here is derived from an EMBL/GenBank/DDBJ whole genome shotgun (WGS) entry which is preliminary data.</text>
</comment>
<sequence length="140" mass="16121">MSKPKPANRNLDETSKTTTVPQKSEKELSQRTYTRAAHRSTKETLHRLQFSQEYSQVQHEAEAEDHPGTETADAGWTRTRDLSHGSAARLQSATHTRWVMRAEGRYEDGRGFRPYTIVLFVILFRNPRTLLRLKLAGNVR</sequence>
<reference evidence="2 3" key="2">
    <citation type="journal article" date="2019" name="G3 (Bethesda)">
        <title>Hybrid Assembly of the Genome of the Entomopathogenic Nematode Steinernema carpocapsae Identifies the X-Chromosome.</title>
        <authorList>
            <person name="Serra L."/>
            <person name="Macchietto M."/>
            <person name="Macias-Munoz A."/>
            <person name="McGill C.J."/>
            <person name="Rodriguez I.M."/>
            <person name="Rodriguez B."/>
            <person name="Murad R."/>
            <person name="Mortazavi A."/>
        </authorList>
    </citation>
    <scope>NUCLEOTIDE SEQUENCE [LARGE SCALE GENOMIC DNA]</scope>
    <source>
        <strain evidence="2 3">ALL</strain>
    </source>
</reference>
<accession>A0A4U5P0F7</accession>
<dbReference type="Proteomes" id="UP000298663">
    <property type="component" value="Unassembled WGS sequence"/>
</dbReference>
<name>A0A4U5P0F7_STECR</name>
<dbReference type="AlphaFoldDB" id="A0A4U5P0F7"/>
<evidence type="ECO:0000313" key="2">
    <source>
        <dbReference type="EMBL" id="TKR89429.1"/>
    </source>
</evidence>
<keyword evidence="3" id="KW-1185">Reference proteome</keyword>